<evidence type="ECO:0000313" key="2">
    <source>
        <dbReference type="Proteomes" id="UP001235712"/>
    </source>
</evidence>
<sequence>MNYENPIATLFPGAAGRAVAELARRHARGDSLVDVRSAATAASVVPEQLKKVATRLALLGLVGFPVDENVRLVRENMMWPALSELDGARFRVEDLLHDVAATCPPVTRVAVAGPVAAGTARTFPERLDVALIAPPGAVPDEQLEDIAAHLSRATGNACRVICVEDADEARRVLPELGFRVLSWPRQAVLS</sequence>
<dbReference type="EMBL" id="JAUSQZ010000001">
    <property type="protein sequence ID" value="MDP9824970.1"/>
    <property type="molecule type" value="Genomic_DNA"/>
</dbReference>
<reference evidence="1 2" key="1">
    <citation type="submission" date="2023-07" db="EMBL/GenBank/DDBJ databases">
        <title>Sequencing the genomes of 1000 actinobacteria strains.</title>
        <authorList>
            <person name="Klenk H.-P."/>
        </authorList>
    </citation>
    <scope>NUCLEOTIDE SEQUENCE [LARGE SCALE GENOMIC DNA]</scope>
    <source>
        <strain evidence="1 2">DSM 44388</strain>
    </source>
</reference>
<accession>A0ABT9NYA2</accession>
<dbReference type="Proteomes" id="UP001235712">
    <property type="component" value="Unassembled WGS sequence"/>
</dbReference>
<name>A0ABT9NYA2_9ACTN</name>
<proteinExistence type="predicted"/>
<evidence type="ECO:0000313" key="1">
    <source>
        <dbReference type="EMBL" id="MDP9824970.1"/>
    </source>
</evidence>
<organism evidence="1 2">
    <name type="scientific">Kineosporia succinea</name>
    <dbReference type="NCBI Taxonomy" id="84632"/>
    <lineage>
        <taxon>Bacteria</taxon>
        <taxon>Bacillati</taxon>
        <taxon>Actinomycetota</taxon>
        <taxon>Actinomycetes</taxon>
        <taxon>Kineosporiales</taxon>
        <taxon>Kineosporiaceae</taxon>
        <taxon>Kineosporia</taxon>
    </lineage>
</organism>
<protein>
    <submittedName>
        <fullName evidence="1">Uncharacterized protein</fullName>
    </submittedName>
</protein>
<keyword evidence="2" id="KW-1185">Reference proteome</keyword>
<comment type="caution">
    <text evidence="1">The sequence shown here is derived from an EMBL/GenBank/DDBJ whole genome shotgun (WGS) entry which is preliminary data.</text>
</comment>
<gene>
    <name evidence="1" type="ORF">J2S57_000719</name>
</gene>
<dbReference type="RefSeq" id="WP_307238266.1">
    <property type="nucleotide sequence ID" value="NZ_JAUSQZ010000001.1"/>
</dbReference>